<feature type="transmembrane region" description="Helical" evidence="2">
    <location>
        <begin position="117"/>
        <end position="146"/>
    </location>
</feature>
<keyword evidence="2" id="KW-0472">Membrane</keyword>
<feature type="transmembrane region" description="Helical" evidence="2">
    <location>
        <begin position="231"/>
        <end position="249"/>
    </location>
</feature>
<proteinExistence type="predicted"/>
<keyword evidence="2" id="KW-0812">Transmembrane</keyword>
<dbReference type="RefSeq" id="WP_163477613.1">
    <property type="nucleotide sequence ID" value="NZ_JAAGWE010000027.1"/>
</dbReference>
<protein>
    <submittedName>
        <fullName evidence="3">Uncharacterized protein</fullName>
    </submittedName>
</protein>
<evidence type="ECO:0000313" key="3">
    <source>
        <dbReference type="EMBL" id="NEM07526.1"/>
    </source>
</evidence>
<feature type="region of interest" description="Disordered" evidence="1">
    <location>
        <begin position="1"/>
        <end position="21"/>
    </location>
</feature>
<feature type="transmembrane region" description="Helical" evidence="2">
    <location>
        <begin position="158"/>
        <end position="181"/>
    </location>
</feature>
<dbReference type="Proteomes" id="UP000471126">
    <property type="component" value="Unassembled WGS sequence"/>
</dbReference>
<dbReference type="EMBL" id="JAAGWE010000027">
    <property type="protein sequence ID" value="NEM07526.1"/>
    <property type="molecule type" value="Genomic_DNA"/>
</dbReference>
<name>A0A6P0GJW0_9ACTN</name>
<comment type="caution">
    <text evidence="3">The sequence shown here is derived from an EMBL/GenBank/DDBJ whole genome shotgun (WGS) entry which is preliminary data.</text>
</comment>
<keyword evidence="2" id="KW-1133">Transmembrane helix</keyword>
<gene>
    <name evidence="3" type="ORF">GCU54_16125</name>
</gene>
<sequence length="255" mass="24952">MTTTTAPAAVPAAVRPPVRAGGPSPAALVGIEVRKSLSTRSGRSLAVASVLLAPAATAVVAAASDETLGSVTGPLGVMGMLTGLVLLSLGVLATAGEWSHRTVQTTYLLVPRRGRVLAAKTVAVALLGAVAAAVAAALTAAVLAGMADGASWDGAGRAVGVFVAVGAVFAVTGAGVGAALANTPAAMTTLYLVILGVLPIVRTFEPEVGSKLDPAEAVLALSQGQAQTQSVLVLTGWVVVGLVAGAVVTRRRAVA</sequence>
<dbReference type="AlphaFoldDB" id="A0A6P0GJW0"/>
<feature type="transmembrane region" description="Helical" evidence="2">
    <location>
        <begin position="75"/>
        <end position="96"/>
    </location>
</feature>
<feature type="compositionally biased region" description="Low complexity" evidence="1">
    <location>
        <begin position="1"/>
        <end position="20"/>
    </location>
</feature>
<feature type="transmembrane region" description="Helical" evidence="2">
    <location>
        <begin position="44"/>
        <end position="63"/>
    </location>
</feature>
<evidence type="ECO:0000256" key="2">
    <source>
        <dbReference type="SAM" id="Phobius"/>
    </source>
</evidence>
<evidence type="ECO:0000313" key="4">
    <source>
        <dbReference type="Proteomes" id="UP000471126"/>
    </source>
</evidence>
<organism evidence="3 4">
    <name type="scientific">Geodermatophilus normandii</name>
    <dbReference type="NCBI Taxonomy" id="1137989"/>
    <lineage>
        <taxon>Bacteria</taxon>
        <taxon>Bacillati</taxon>
        <taxon>Actinomycetota</taxon>
        <taxon>Actinomycetes</taxon>
        <taxon>Geodermatophilales</taxon>
        <taxon>Geodermatophilaceae</taxon>
        <taxon>Geodermatophilus</taxon>
    </lineage>
</organism>
<feature type="transmembrane region" description="Helical" evidence="2">
    <location>
        <begin position="188"/>
        <end position="204"/>
    </location>
</feature>
<evidence type="ECO:0000256" key="1">
    <source>
        <dbReference type="SAM" id="MobiDB-lite"/>
    </source>
</evidence>
<reference evidence="3 4" key="1">
    <citation type="submission" date="2019-12" db="EMBL/GenBank/DDBJ databases">
        <title>WGS of CPCC 203550 I12A-02606.</title>
        <authorList>
            <person name="Jiang Z."/>
        </authorList>
    </citation>
    <scope>NUCLEOTIDE SEQUENCE [LARGE SCALE GENOMIC DNA]</scope>
    <source>
        <strain evidence="3 4">I12A-02606</strain>
    </source>
</reference>
<accession>A0A6P0GJW0</accession>